<keyword evidence="3" id="KW-1185">Reference proteome</keyword>
<organism evidence="2 3">
    <name type="scientific">Kutzneria buriramensis</name>
    <dbReference type="NCBI Taxonomy" id="1045776"/>
    <lineage>
        <taxon>Bacteria</taxon>
        <taxon>Bacillati</taxon>
        <taxon>Actinomycetota</taxon>
        <taxon>Actinomycetes</taxon>
        <taxon>Pseudonocardiales</taxon>
        <taxon>Pseudonocardiaceae</taxon>
        <taxon>Kutzneria</taxon>
    </lineage>
</organism>
<evidence type="ECO:0000313" key="2">
    <source>
        <dbReference type="EMBL" id="REH48293.1"/>
    </source>
</evidence>
<proteinExistence type="predicted"/>
<dbReference type="EMBL" id="QUNO01000005">
    <property type="protein sequence ID" value="REH48293.1"/>
    <property type="molecule type" value="Genomic_DNA"/>
</dbReference>
<evidence type="ECO:0000313" key="3">
    <source>
        <dbReference type="Proteomes" id="UP000256269"/>
    </source>
</evidence>
<dbReference type="Proteomes" id="UP000256269">
    <property type="component" value="Unassembled WGS sequence"/>
</dbReference>
<sequence length="78" mass="8523">MTWSSGAGARAGQWQWAAAAEPQDGHEHAYPFPDDFEMPPGYYEAACDLSTLIGHGYRELAAAKGRCPACLAYVNRDF</sequence>
<feature type="region of interest" description="Disordered" evidence="1">
    <location>
        <begin position="1"/>
        <end position="22"/>
    </location>
</feature>
<name>A0A3E0HP48_9PSEU</name>
<comment type="caution">
    <text evidence="2">The sequence shown here is derived from an EMBL/GenBank/DDBJ whole genome shotgun (WGS) entry which is preliminary data.</text>
</comment>
<protein>
    <submittedName>
        <fullName evidence="2">Uncharacterized protein</fullName>
    </submittedName>
</protein>
<dbReference type="RefSeq" id="WP_116175086.1">
    <property type="nucleotide sequence ID" value="NZ_CP144375.1"/>
</dbReference>
<evidence type="ECO:0000256" key="1">
    <source>
        <dbReference type="SAM" id="MobiDB-lite"/>
    </source>
</evidence>
<dbReference type="AlphaFoldDB" id="A0A3E0HP48"/>
<accession>A0A3E0HP48</accession>
<reference evidence="2 3" key="1">
    <citation type="submission" date="2018-08" db="EMBL/GenBank/DDBJ databases">
        <title>Genomic Encyclopedia of Archaeal and Bacterial Type Strains, Phase II (KMG-II): from individual species to whole genera.</title>
        <authorList>
            <person name="Goeker M."/>
        </authorList>
    </citation>
    <scope>NUCLEOTIDE SEQUENCE [LARGE SCALE GENOMIC DNA]</scope>
    <source>
        <strain evidence="2 3">DSM 45791</strain>
    </source>
</reference>
<feature type="compositionally biased region" description="Low complexity" evidence="1">
    <location>
        <begin position="1"/>
        <end position="20"/>
    </location>
</feature>
<gene>
    <name evidence="2" type="ORF">BCF44_105151</name>
</gene>